<dbReference type="Proteomes" id="UP001530400">
    <property type="component" value="Unassembled WGS sequence"/>
</dbReference>
<dbReference type="InterPro" id="IPR014001">
    <property type="entry name" value="Helicase_ATP-bd"/>
</dbReference>
<dbReference type="PROSITE" id="PS51192">
    <property type="entry name" value="HELICASE_ATP_BIND_1"/>
    <property type="match status" value="1"/>
</dbReference>
<feature type="region of interest" description="Disordered" evidence="2">
    <location>
        <begin position="557"/>
        <end position="577"/>
    </location>
</feature>
<dbReference type="InterPro" id="IPR051363">
    <property type="entry name" value="RLR_Helicase"/>
</dbReference>
<feature type="domain" description="DRBM" evidence="3">
    <location>
        <begin position="594"/>
        <end position="662"/>
    </location>
</feature>
<proteinExistence type="predicted"/>
<evidence type="ECO:0000256" key="1">
    <source>
        <dbReference type="PROSITE-ProRule" id="PRU00266"/>
    </source>
</evidence>
<dbReference type="Pfam" id="PF00271">
    <property type="entry name" value="Helicase_C"/>
    <property type="match status" value="1"/>
</dbReference>
<keyword evidence="1" id="KW-0694">RNA-binding</keyword>
<dbReference type="PANTHER" id="PTHR14074">
    <property type="entry name" value="HELICASE WITH DEATH DOMAIN-RELATED"/>
    <property type="match status" value="1"/>
</dbReference>
<dbReference type="PROSITE" id="PS51194">
    <property type="entry name" value="HELICASE_CTER"/>
    <property type="match status" value="1"/>
</dbReference>
<dbReference type="SUPFAM" id="SSF52540">
    <property type="entry name" value="P-loop containing nucleoside triphosphate hydrolases"/>
    <property type="match status" value="1"/>
</dbReference>
<evidence type="ECO:0000313" key="7">
    <source>
        <dbReference type="Proteomes" id="UP001530400"/>
    </source>
</evidence>
<dbReference type="SMART" id="SM00487">
    <property type="entry name" value="DEXDc"/>
    <property type="match status" value="1"/>
</dbReference>
<evidence type="ECO:0000259" key="3">
    <source>
        <dbReference type="PROSITE" id="PS50137"/>
    </source>
</evidence>
<dbReference type="SMART" id="SM00490">
    <property type="entry name" value="HELICc"/>
    <property type="match status" value="1"/>
</dbReference>
<evidence type="ECO:0000313" key="6">
    <source>
        <dbReference type="EMBL" id="KAL3780470.1"/>
    </source>
</evidence>
<dbReference type="Pfam" id="PF00035">
    <property type="entry name" value="dsrm"/>
    <property type="match status" value="1"/>
</dbReference>
<dbReference type="EMBL" id="JALLPJ020000889">
    <property type="protein sequence ID" value="KAL3780470.1"/>
    <property type="molecule type" value="Genomic_DNA"/>
</dbReference>
<evidence type="ECO:0000256" key="2">
    <source>
        <dbReference type="SAM" id="MobiDB-lite"/>
    </source>
</evidence>
<dbReference type="AlphaFoldDB" id="A0ABD3NX39"/>
<dbReference type="Gene3D" id="3.30.160.20">
    <property type="match status" value="1"/>
</dbReference>
<organism evidence="6 7">
    <name type="scientific">Cyclotella atomus</name>
    <dbReference type="NCBI Taxonomy" id="382360"/>
    <lineage>
        <taxon>Eukaryota</taxon>
        <taxon>Sar</taxon>
        <taxon>Stramenopiles</taxon>
        <taxon>Ochrophyta</taxon>
        <taxon>Bacillariophyta</taxon>
        <taxon>Coscinodiscophyceae</taxon>
        <taxon>Thalassiosirophycidae</taxon>
        <taxon>Stephanodiscales</taxon>
        <taxon>Stephanodiscaceae</taxon>
        <taxon>Cyclotella</taxon>
    </lineage>
</organism>
<accession>A0ABD3NX39</accession>
<dbReference type="InterPro" id="IPR014720">
    <property type="entry name" value="dsRBD_dom"/>
</dbReference>
<dbReference type="PROSITE" id="PS50137">
    <property type="entry name" value="DS_RBD"/>
    <property type="match status" value="1"/>
</dbReference>
<dbReference type="PANTHER" id="PTHR14074:SF16">
    <property type="entry name" value="ANTIVIRAL INNATE IMMUNE RESPONSE RECEPTOR RIG-I"/>
    <property type="match status" value="1"/>
</dbReference>
<dbReference type="Pfam" id="PF04851">
    <property type="entry name" value="ResIII"/>
    <property type="match status" value="1"/>
</dbReference>
<evidence type="ECO:0000259" key="4">
    <source>
        <dbReference type="PROSITE" id="PS51192"/>
    </source>
</evidence>
<evidence type="ECO:0000259" key="5">
    <source>
        <dbReference type="PROSITE" id="PS51194"/>
    </source>
</evidence>
<reference evidence="6 7" key="1">
    <citation type="submission" date="2024-10" db="EMBL/GenBank/DDBJ databases">
        <title>Updated reference genomes for cyclostephanoid diatoms.</title>
        <authorList>
            <person name="Roberts W.R."/>
            <person name="Alverson A.J."/>
        </authorList>
    </citation>
    <scope>NUCLEOTIDE SEQUENCE [LARGE SCALE GENOMIC DNA]</scope>
    <source>
        <strain evidence="6 7">AJA010-31</strain>
    </source>
</reference>
<name>A0ABD3NX39_9STRA</name>
<feature type="domain" description="Helicase C-terminal" evidence="5">
    <location>
        <begin position="402"/>
        <end position="569"/>
    </location>
</feature>
<feature type="compositionally biased region" description="Low complexity" evidence="2">
    <location>
        <begin position="565"/>
        <end position="574"/>
    </location>
</feature>
<gene>
    <name evidence="6" type="ORF">ACHAWO_011793</name>
</gene>
<dbReference type="Gene3D" id="3.40.50.300">
    <property type="entry name" value="P-loop containing nucleotide triphosphate hydrolases"/>
    <property type="match status" value="2"/>
</dbReference>
<comment type="caution">
    <text evidence="6">The sequence shown here is derived from an EMBL/GenBank/DDBJ whole genome shotgun (WGS) entry which is preliminary data.</text>
</comment>
<dbReference type="InterPro" id="IPR006935">
    <property type="entry name" value="Helicase/UvrB_N"/>
</dbReference>
<dbReference type="GO" id="GO:0003723">
    <property type="term" value="F:RNA binding"/>
    <property type="evidence" value="ECO:0007669"/>
    <property type="project" value="UniProtKB-UniRule"/>
</dbReference>
<sequence>MLFELRKYQKDAVDKIGRHNAIIKMPTGSGKTFVASEFIRRGLTNAKKFDDDATTVTARTTGSGSVHTKSSNSVCELAALFLVPTCDLAEQQCRAIQAFVGETYKVVDYMGRKAVPTKRFDVLVSTPQAFLTVQQREESRKLFDWSNFFCCVFDEVHHALKEHPYRVIAHRIKEWTTTHDRKIQIVGLSASLTYAVGHRAVENALNNLCDDLNVSQMISPTPEELIAGGYIPKDDSIETMHKPWEAPNGVLPESERKPHLMHQTFMQRIQKGEATEFAMKIYKVVKTIESEVQSIIDQGFESPLDEIRLQRWAEIACKRKEQSIPGSVAAAIYKLLEVWYVALRMVCQSWEEEEEFVTQWLINPSQDGFQVEGWFGPRLISSINAVQKMHNSGGIQSEKLKTLKRHLIDKRKHMWTDFRCIIFVKQRMSAYVLAQHLNNDKNCLDYGIKSDFVTARNAKISPSIKVTAGEATKRIEKFRTGEINLIVATSVIEEGFDVPEANVVISYDDLKDTVELCQRFGRARQTKSSLTLMSERRDRPLSALKEVKMHQDSIIKDFKPSPSKQQQVARQQSQNDRERAALSVLQDVDRCERSPLESLNMYTAKTKAIADTEYIRTGSERTFECSIKYTSINRVVVGNGQAGTKKQSQHLAALDILEQLRKLDEKRFV</sequence>
<protein>
    <submittedName>
        <fullName evidence="6">Uncharacterized protein</fullName>
    </submittedName>
</protein>
<dbReference type="SUPFAM" id="SSF54768">
    <property type="entry name" value="dsRNA-binding domain-like"/>
    <property type="match status" value="1"/>
</dbReference>
<dbReference type="InterPro" id="IPR027417">
    <property type="entry name" value="P-loop_NTPase"/>
</dbReference>
<dbReference type="InterPro" id="IPR001650">
    <property type="entry name" value="Helicase_C-like"/>
</dbReference>
<keyword evidence="7" id="KW-1185">Reference proteome</keyword>
<feature type="domain" description="Helicase ATP-binding" evidence="4">
    <location>
        <begin position="12"/>
        <end position="210"/>
    </location>
</feature>